<evidence type="ECO:0000256" key="3">
    <source>
        <dbReference type="ARBA" id="ARBA00022452"/>
    </source>
</evidence>
<keyword evidence="5 11" id="KW-0812">Transmembrane</keyword>
<protein>
    <submittedName>
        <fullName evidence="16">TonB-dependent receptor</fullName>
    </submittedName>
</protein>
<accession>F6F3D4</accession>
<dbReference type="InterPro" id="IPR000531">
    <property type="entry name" value="Beta-barrel_TonB"/>
</dbReference>
<evidence type="ECO:0000256" key="8">
    <source>
        <dbReference type="ARBA" id="ARBA00023077"/>
    </source>
</evidence>
<dbReference type="KEGG" id="sch:Sphch_3350"/>
<evidence type="ECO:0000313" key="16">
    <source>
        <dbReference type="EMBL" id="AEG50946.1"/>
    </source>
</evidence>
<gene>
    <name evidence="16" type="ORF">Sphch_3350</name>
</gene>
<evidence type="ECO:0000313" key="17">
    <source>
        <dbReference type="Proteomes" id="UP000007150"/>
    </source>
</evidence>
<feature type="signal peptide" evidence="13">
    <location>
        <begin position="1"/>
        <end position="23"/>
    </location>
</feature>
<comment type="subcellular location">
    <subcellularLocation>
        <location evidence="1 11">Cell outer membrane</location>
        <topology evidence="1 11">Multi-pass membrane protein</topology>
    </subcellularLocation>
</comment>
<feature type="domain" description="TonB-dependent receptor-like beta-barrel" evidence="14">
    <location>
        <begin position="266"/>
        <end position="726"/>
    </location>
</feature>
<dbReference type="GO" id="GO:0006826">
    <property type="term" value="P:iron ion transport"/>
    <property type="evidence" value="ECO:0007669"/>
    <property type="project" value="UniProtKB-KW"/>
</dbReference>
<keyword evidence="4" id="KW-0410">Iron transport</keyword>
<dbReference type="Gene3D" id="2.40.170.20">
    <property type="entry name" value="TonB-dependent receptor, beta-barrel domain"/>
    <property type="match status" value="1"/>
</dbReference>
<keyword evidence="6" id="KW-0408">Iron</keyword>
<dbReference type="InterPro" id="IPR036942">
    <property type="entry name" value="Beta-barrel_TonB_sf"/>
</dbReference>
<reference evidence="16 17" key="1">
    <citation type="submission" date="2011-05" db="EMBL/GenBank/DDBJ databases">
        <title>Complete sequence of chromosome 2 of Sphingobium chlorophenolicum L-1.</title>
        <authorList>
            <consortium name="US DOE Joint Genome Institute"/>
            <person name="Lucas S."/>
            <person name="Han J."/>
            <person name="Lapidus A."/>
            <person name="Cheng J.-F."/>
            <person name="Goodwin L."/>
            <person name="Pitluck S."/>
            <person name="Peters L."/>
            <person name="Daligault H."/>
            <person name="Han C."/>
            <person name="Tapia R."/>
            <person name="Land M."/>
            <person name="Hauser L."/>
            <person name="Kyrpides N."/>
            <person name="Ivanova N."/>
            <person name="Pagani I."/>
            <person name="Turner P."/>
            <person name="Copley S."/>
            <person name="Woyke T."/>
        </authorList>
    </citation>
    <scope>NUCLEOTIDE SEQUENCE [LARGE SCALE GENOMIC DNA]</scope>
    <source>
        <strain evidence="16 17">L-1</strain>
    </source>
</reference>
<keyword evidence="17" id="KW-1185">Reference proteome</keyword>
<name>F6F3D4_SPHCR</name>
<dbReference type="InterPro" id="IPR039426">
    <property type="entry name" value="TonB-dep_rcpt-like"/>
</dbReference>
<dbReference type="EMBL" id="CP002799">
    <property type="protein sequence ID" value="AEG50946.1"/>
    <property type="molecule type" value="Genomic_DNA"/>
</dbReference>
<evidence type="ECO:0000256" key="11">
    <source>
        <dbReference type="PROSITE-ProRule" id="PRU01360"/>
    </source>
</evidence>
<keyword evidence="2 11" id="KW-0813">Transport</keyword>
<dbReference type="InterPro" id="IPR012910">
    <property type="entry name" value="Plug_dom"/>
</dbReference>
<organism evidence="16 17">
    <name type="scientific">Sphingobium chlorophenolicum L-1</name>
    <dbReference type="NCBI Taxonomy" id="690566"/>
    <lineage>
        <taxon>Bacteria</taxon>
        <taxon>Pseudomonadati</taxon>
        <taxon>Pseudomonadota</taxon>
        <taxon>Alphaproteobacteria</taxon>
        <taxon>Sphingomonadales</taxon>
        <taxon>Sphingomonadaceae</taxon>
        <taxon>Sphingobium</taxon>
    </lineage>
</organism>
<feature type="chain" id="PRO_5003335755" evidence="13">
    <location>
        <begin position="24"/>
        <end position="774"/>
    </location>
</feature>
<comment type="similarity">
    <text evidence="11 12">Belongs to the TonB-dependent receptor family.</text>
</comment>
<dbReference type="Proteomes" id="UP000007150">
    <property type="component" value="Chromosome 2"/>
</dbReference>
<evidence type="ECO:0000259" key="14">
    <source>
        <dbReference type="Pfam" id="PF00593"/>
    </source>
</evidence>
<dbReference type="STRING" id="690566.Sphch_3350"/>
<evidence type="ECO:0000256" key="5">
    <source>
        <dbReference type="ARBA" id="ARBA00022692"/>
    </source>
</evidence>
<keyword evidence="9 11" id="KW-0472">Membrane</keyword>
<dbReference type="PANTHER" id="PTHR32552">
    <property type="entry name" value="FERRICHROME IRON RECEPTOR-RELATED"/>
    <property type="match status" value="1"/>
</dbReference>
<evidence type="ECO:0000256" key="10">
    <source>
        <dbReference type="ARBA" id="ARBA00023237"/>
    </source>
</evidence>
<evidence type="ECO:0000256" key="2">
    <source>
        <dbReference type="ARBA" id="ARBA00022448"/>
    </source>
</evidence>
<dbReference type="Pfam" id="PF00593">
    <property type="entry name" value="TonB_dep_Rec_b-barrel"/>
    <property type="match status" value="1"/>
</dbReference>
<dbReference type="HOGENOM" id="CLU_008287_15_0_5"/>
<dbReference type="PANTHER" id="PTHR32552:SF81">
    <property type="entry name" value="TONB-DEPENDENT OUTER MEMBRANE RECEPTOR"/>
    <property type="match status" value="1"/>
</dbReference>
<proteinExistence type="inferred from homology"/>
<evidence type="ECO:0000256" key="4">
    <source>
        <dbReference type="ARBA" id="ARBA00022496"/>
    </source>
</evidence>
<dbReference type="RefSeq" id="WP_013849176.1">
    <property type="nucleotide sequence ID" value="NC_015594.1"/>
</dbReference>
<evidence type="ECO:0000256" key="12">
    <source>
        <dbReference type="RuleBase" id="RU003357"/>
    </source>
</evidence>
<evidence type="ECO:0000256" key="1">
    <source>
        <dbReference type="ARBA" id="ARBA00004571"/>
    </source>
</evidence>
<keyword evidence="8 12" id="KW-0798">TonB box</keyword>
<evidence type="ECO:0000256" key="6">
    <source>
        <dbReference type="ARBA" id="ARBA00023004"/>
    </source>
</evidence>
<keyword evidence="3 11" id="KW-1134">Transmembrane beta strand</keyword>
<keyword evidence="7" id="KW-0406">Ion transport</keyword>
<evidence type="ECO:0000256" key="13">
    <source>
        <dbReference type="SAM" id="SignalP"/>
    </source>
</evidence>
<evidence type="ECO:0000259" key="15">
    <source>
        <dbReference type="Pfam" id="PF07715"/>
    </source>
</evidence>
<sequence length="774" mass="83527" precursor="true">MKLLAQVSATAICMMLFSTSANAQNVSAEETQSATPESGISDIVVTAQRRTESVQKSSLAISVLKGEDLVRQGVTNARDIQTVAPAVSINQQGAYVQTNIRGAGDFASNALAQLAVSYSLDGVVIGQGSQIGGNFYDLARIEVLKGPQGTLYGRNATGGAINLISNRPTHEFGGYLTAEYGNYDAKRLTGAINVPLAESLAVRAAFNLVDRDGYLSDGSDDDKRQAVRLQALWEMAPDVSLRLYGDYAHTGGKNGGAVLWPRQPGTDRWTSYTDPRNVAALNAGTTVTVPGLGTFPLQGPVAPDTFVDNNSWSLSAELSARLGDFATLTVLPAYRHQTIDSNGYLTGFLLALRDNKAKQKSLEVRLSNASANLKWVVGGFYFNENASIFYDTFSVNPLATVIFQRFNTGYNFPTYRNKSLAAFGEATFSIADNLRVIGGLRYTEDTVTIQGRYEDHSLPPFTQPDFILDNQRKFSAVSWRAGVEYDVGPSSMLFFTASKGSKSGGFYAASPVDNSYRPEYLTAFTLGSRNRFFDNQLQVNLELFYWKYRDQQLSAVGFTTDATIAYITRNAGASDPRGAELDVVWQPTGSDTLNFNLAYNHARFKKFNLNFPAPLIGALRVGSDCQVPAAPSLVGGLPVYAVDCAGAPVPRTPEFSGSVSYRHVFDLANGGNIAVGGSGTFATSRFLTSDFFIPETKDEGYVLLNADLSYAAPGDKFTITAYVRNITNNAVYQGAFSNVLNGIPALLGVQGTPNFVARNIGAPRTYGVRATLNF</sequence>
<evidence type="ECO:0000256" key="9">
    <source>
        <dbReference type="ARBA" id="ARBA00023136"/>
    </source>
</evidence>
<dbReference type="SUPFAM" id="SSF56935">
    <property type="entry name" value="Porins"/>
    <property type="match status" value="1"/>
</dbReference>
<evidence type="ECO:0000256" key="7">
    <source>
        <dbReference type="ARBA" id="ARBA00023065"/>
    </source>
</evidence>
<dbReference type="PROSITE" id="PS52016">
    <property type="entry name" value="TONB_DEPENDENT_REC_3"/>
    <property type="match status" value="1"/>
</dbReference>
<feature type="domain" description="TonB-dependent receptor plug" evidence="15">
    <location>
        <begin position="54"/>
        <end position="160"/>
    </location>
</feature>
<dbReference type="GO" id="GO:0009279">
    <property type="term" value="C:cell outer membrane"/>
    <property type="evidence" value="ECO:0007669"/>
    <property type="project" value="UniProtKB-SubCell"/>
</dbReference>
<dbReference type="Pfam" id="PF07715">
    <property type="entry name" value="Plug"/>
    <property type="match status" value="1"/>
</dbReference>
<keyword evidence="10 11" id="KW-0998">Cell outer membrane</keyword>
<dbReference type="AlphaFoldDB" id="F6F3D4"/>
<keyword evidence="13" id="KW-0732">Signal</keyword>
<keyword evidence="16" id="KW-0675">Receptor</keyword>